<organism evidence="1 2">
    <name type="scientific">Saccharothrix variisporea</name>
    <dbReference type="NCBI Taxonomy" id="543527"/>
    <lineage>
        <taxon>Bacteria</taxon>
        <taxon>Bacillati</taxon>
        <taxon>Actinomycetota</taxon>
        <taxon>Actinomycetes</taxon>
        <taxon>Pseudonocardiales</taxon>
        <taxon>Pseudonocardiaceae</taxon>
        <taxon>Saccharothrix</taxon>
    </lineage>
</organism>
<proteinExistence type="predicted"/>
<dbReference type="Proteomes" id="UP000272729">
    <property type="component" value="Unassembled WGS sequence"/>
</dbReference>
<gene>
    <name evidence="1" type="ORF">DFJ66_3169</name>
</gene>
<protein>
    <submittedName>
        <fullName evidence="1">Uncharacterized protein</fullName>
    </submittedName>
</protein>
<dbReference type="EMBL" id="RBXR01000001">
    <property type="protein sequence ID" value="RKT69930.1"/>
    <property type="molecule type" value="Genomic_DNA"/>
</dbReference>
<comment type="caution">
    <text evidence="1">The sequence shown here is derived from an EMBL/GenBank/DDBJ whole genome shotgun (WGS) entry which is preliminary data.</text>
</comment>
<dbReference type="AlphaFoldDB" id="A0A495X737"/>
<name>A0A495X737_9PSEU</name>
<accession>A0A495X737</accession>
<evidence type="ECO:0000313" key="2">
    <source>
        <dbReference type="Proteomes" id="UP000272729"/>
    </source>
</evidence>
<reference evidence="1 2" key="1">
    <citation type="submission" date="2018-10" db="EMBL/GenBank/DDBJ databases">
        <title>Sequencing the genomes of 1000 actinobacteria strains.</title>
        <authorList>
            <person name="Klenk H.-P."/>
        </authorList>
    </citation>
    <scope>NUCLEOTIDE SEQUENCE [LARGE SCALE GENOMIC DNA]</scope>
    <source>
        <strain evidence="1 2">DSM 43911</strain>
    </source>
</reference>
<keyword evidence="2" id="KW-1185">Reference proteome</keyword>
<dbReference type="OrthoDB" id="9843157at2"/>
<dbReference type="RefSeq" id="WP_147459278.1">
    <property type="nucleotide sequence ID" value="NZ_JBIUBA010000010.1"/>
</dbReference>
<evidence type="ECO:0000313" key="1">
    <source>
        <dbReference type="EMBL" id="RKT69930.1"/>
    </source>
</evidence>
<sequence length="175" mass="19396">MSVVHSIDLTVTHNDVLYVSQQIQRDLLKMSECYPHLLSYKRITELNIGISTLLINDAVHTIGFSIHDPADRDLVYHELRYTISYTGVGPRGGVGGATITKLYIPATARFSAWVRWSSSMRALPVAKQKQVVAGTTWGVPGSSTFTARYEGTTTTQRSTYMAGALVAEAEEIRRF</sequence>